<gene>
    <name evidence="3" type="primary">LOC112057223</name>
</gene>
<evidence type="ECO:0000313" key="2">
    <source>
        <dbReference type="Proteomes" id="UP001652582"/>
    </source>
</evidence>
<dbReference type="GeneID" id="112057223"/>
<dbReference type="AlphaFoldDB" id="A0A6J1P6R4"/>
<proteinExistence type="predicted"/>
<keyword evidence="1" id="KW-0732">Signal</keyword>
<name>A0A6J1P6R4_BICAN</name>
<dbReference type="Proteomes" id="UP001652582">
    <property type="component" value="Chromosome 6"/>
</dbReference>
<dbReference type="KEGG" id="bany:112057223"/>
<reference evidence="3" key="1">
    <citation type="submission" date="2025-08" db="UniProtKB">
        <authorList>
            <consortium name="RefSeq"/>
        </authorList>
    </citation>
    <scope>IDENTIFICATION</scope>
</reference>
<evidence type="ECO:0000256" key="1">
    <source>
        <dbReference type="SAM" id="SignalP"/>
    </source>
</evidence>
<feature type="chain" id="PRO_5045546115" evidence="1">
    <location>
        <begin position="19"/>
        <end position="146"/>
    </location>
</feature>
<protein>
    <submittedName>
        <fullName evidence="3">Uncharacterized protein LOC112057223</fullName>
    </submittedName>
</protein>
<evidence type="ECO:0000313" key="3">
    <source>
        <dbReference type="RefSeq" id="XP_023953485.2"/>
    </source>
</evidence>
<dbReference type="RefSeq" id="XP_023953485.2">
    <property type="nucleotide sequence ID" value="XM_024097717.2"/>
</dbReference>
<feature type="signal peptide" evidence="1">
    <location>
        <begin position="1"/>
        <end position="18"/>
    </location>
</feature>
<keyword evidence="2" id="KW-1185">Reference proteome</keyword>
<organism evidence="2 3">
    <name type="scientific">Bicyclus anynana</name>
    <name type="common">Squinting bush brown butterfly</name>
    <dbReference type="NCBI Taxonomy" id="110368"/>
    <lineage>
        <taxon>Eukaryota</taxon>
        <taxon>Metazoa</taxon>
        <taxon>Ecdysozoa</taxon>
        <taxon>Arthropoda</taxon>
        <taxon>Hexapoda</taxon>
        <taxon>Insecta</taxon>
        <taxon>Pterygota</taxon>
        <taxon>Neoptera</taxon>
        <taxon>Endopterygota</taxon>
        <taxon>Lepidoptera</taxon>
        <taxon>Glossata</taxon>
        <taxon>Ditrysia</taxon>
        <taxon>Papilionoidea</taxon>
        <taxon>Nymphalidae</taxon>
        <taxon>Satyrinae</taxon>
        <taxon>Satyrini</taxon>
        <taxon>Mycalesina</taxon>
        <taxon>Bicyclus</taxon>
    </lineage>
</organism>
<sequence length="146" mass="15650">MCFGLFFVFCVAITTTYCIPTDDGGLIFAGGQGGFDSNVGGSDDGGLTFAGGTGGFQSNVGGRRLWGNRDGGHVEDYPNHSEDSGYNMGITVRSETDKIIYCVGCTIHNNIGNGLYNRNEVHLARYKKSIPARPVRPTRPPPIRQG</sequence>
<accession>A0A6J1P6R4</accession>